<dbReference type="Proteomes" id="UP000219453">
    <property type="component" value="Unassembled WGS sequence"/>
</dbReference>
<dbReference type="OrthoDB" id="198474at2157"/>
<name>A0A285NF98_NATPI</name>
<dbReference type="InterPro" id="IPR019546">
    <property type="entry name" value="TAT_signal_bac_arc"/>
</dbReference>
<keyword evidence="3" id="KW-1185">Reference proteome</keyword>
<reference evidence="2 3" key="1">
    <citation type="submission" date="2017-09" db="EMBL/GenBank/DDBJ databases">
        <authorList>
            <person name="Ehlers B."/>
            <person name="Leendertz F.H."/>
        </authorList>
    </citation>
    <scope>NUCLEOTIDE SEQUENCE [LARGE SCALE GENOMIC DNA]</scope>
    <source>
        <strain evidence="2 3">DSM 27208</strain>
    </source>
</reference>
<dbReference type="Pfam" id="PF13618">
    <property type="entry name" value="Gluconate_2-dh3"/>
    <property type="match status" value="1"/>
</dbReference>
<dbReference type="AlphaFoldDB" id="A0A285NF98"/>
<protein>
    <submittedName>
        <fullName evidence="2">Tat (Twin-arginine translocation) pathway signal sequence</fullName>
    </submittedName>
</protein>
<evidence type="ECO:0000313" key="3">
    <source>
        <dbReference type="Proteomes" id="UP000219453"/>
    </source>
</evidence>
<dbReference type="InterPro" id="IPR027056">
    <property type="entry name" value="Gluconate_2DH_su3"/>
</dbReference>
<dbReference type="PROSITE" id="PS51318">
    <property type="entry name" value="TAT"/>
    <property type="match status" value="1"/>
</dbReference>
<evidence type="ECO:0000313" key="2">
    <source>
        <dbReference type="EMBL" id="SNZ06331.1"/>
    </source>
</evidence>
<dbReference type="RefSeq" id="WP_097008072.1">
    <property type="nucleotide sequence ID" value="NZ_OBEJ01000001.1"/>
</dbReference>
<evidence type="ECO:0000256" key="1">
    <source>
        <dbReference type="SAM" id="MobiDB-lite"/>
    </source>
</evidence>
<dbReference type="NCBIfam" id="TIGR01409">
    <property type="entry name" value="TAT_signal_seq"/>
    <property type="match status" value="1"/>
</dbReference>
<sequence length="184" mass="19352">MELTRRDAVAALGAVGAAGAVGVARLVDEPPAATPSEDSSREDLPSNAAVGNALVAAARVVYPDAVSGIEEFVETFLSGRLDREEHAAGMRRAVADLDDRATTWYEDQFAALDPADRDSLLREVGADAADEDPDGTTAERVRYYVVNELLLALYASPTGGELVGIENPQGHPGGQTSYQRGPQA</sequence>
<gene>
    <name evidence="2" type="ORF">SAMN06269185_1132</name>
</gene>
<dbReference type="InterPro" id="IPR006311">
    <property type="entry name" value="TAT_signal"/>
</dbReference>
<dbReference type="EMBL" id="OBEJ01000001">
    <property type="protein sequence ID" value="SNZ06331.1"/>
    <property type="molecule type" value="Genomic_DNA"/>
</dbReference>
<proteinExistence type="predicted"/>
<feature type="region of interest" description="Disordered" evidence="1">
    <location>
        <begin position="161"/>
        <end position="184"/>
    </location>
</feature>
<feature type="compositionally biased region" description="Polar residues" evidence="1">
    <location>
        <begin position="174"/>
        <end position="184"/>
    </location>
</feature>
<accession>A0A285NF98</accession>
<organism evidence="2 3">
    <name type="scientific">Natronoarchaeum philippinense</name>
    <dbReference type="NCBI Taxonomy" id="558529"/>
    <lineage>
        <taxon>Archaea</taxon>
        <taxon>Methanobacteriati</taxon>
        <taxon>Methanobacteriota</taxon>
        <taxon>Stenosarchaea group</taxon>
        <taxon>Halobacteria</taxon>
        <taxon>Halobacteriales</taxon>
        <taxon>Natronoarchaeaceae</taxon>
    </lineage>
</organism>